<dbReference type="EMBL" id="BAABDE010000008">
    <property type="protein sequence ID" value="GAA3787640.1"/>
    <property type="molecule type" value="Genomic_DNA"/>
</dbReference>
<proteinExistence type="predicted"/>
<dbReference type="Proteomes" id="UP001501009">
    <property type="component" value="Unassembled WGS sequence"/>
</dbReference>
<evidence type="ECO:0000313" key="2">
    <source>
        <dbReference type="EMBL" id="GAA3787640.1"/>
    </source>
</evidence>
<keyword evidence="3" id="KW-1185">Reference proteome</keyword>
<organism evidence="2 3">
    <name type="scientific">Streptomyces coacervatus</name>
    <dbReference type="NCBI Taxonomy" id="647381"/>
    <lineage>
        <taxon>Bacteria</taxon>
        <taxon>Bacillati</taxon>
        <taxon>Actinomycetota</taxon>
        <taxon>Actinomycetes</taxon>
        <taxon>Kitasatosporales</taxon>
        <taxon>Streptomycetaceae</taxon>
        <taxon>Streptomyces</taxon>
    </lineage>
</organism>
<name>A0ABP7H9Q3_9ACTN</name>
<feature type="region of interest" description="Disordered" evidence="1">
    <location>
        <begin position="68"/>
        <end position="105"/>
    </location>
</feature>
<accession>A0ABP7H9Q3</accession>
<protein>
    <submittedName>
        <fullName evidence="2">Uncharacterized protein</fullName>
    </submittedName>
</protein>
<evidence type="ECO:0000256" key="1">
    <source>
        <dbReference type="SAM" id="MobiDB-lite"/>
    </source>
</evidence>
<evidence type="ECO:0000313" key="3">
    <source>
        <dbReference type="Proteomes" id="UP001501009"/>
    </source>
</evidence>
<gene>
    <name evidence="2" type="ORF">GCM10022403_022920</name>
</gene>
<comment type="caution">
    <text evidence="2">The sequence shown here is derived from an EMBL/GenBank/DDBJ whole genome shotgun (WGS) entry which is preliminary data.</text>
</comment>
<sequence>MSSLPGRSRLPSVVGLMEQHELTARCRVDGLCEEADASRLAELAAAEQKWQEWAIIRGRVDTVLTPDDGITAEAEVTEDPRDTDPLSGPRMWRSQSHRCRCGARASSQSGRITGLTVHVSQPPNAGPDWTVSRRVWGRPGEPLLEQVCAR</sequence>
<reference evidence="3" key="1">
    <citation type="journal article" date="2019" name="Int. J. Syst. Evol. Microbiol.">
        <title>The Global Catalogue of Microorganisms (GCM) 10K type strain sequencing project: providing services to taxonomists for standard genome sequencing and annotation.</title>
        <authorList>
            <consortium name="The Broad Institute Genomics Platform"/>
            <consortium name="The Broad Institute Genome Sequencing Center for Infectious Disease"/>
            <person name="Wu L."/>
            <person name="Ma J."/>
        </authorList>
    </citation>
    <scope>NUCLEOTIDE SEQUENCE [LARGE SCALE GENOMIC DNA]</scope>
    <source>
        <strain evidence="3">JCM 17138</strain>
    </source>
</reference>